<evidence type="ECO:0000256" key="1">
    <source>
        <dbReference type="ARBA" id="ARBA00007613"/>
    </source>
</evidence>
<protein>
    <submittedName>
        <fullName evidence="3">NodT family RND transporter</fullName>
    </submittedName>
</protein>
<dbReference type="PANTHER" id="PTHR30203">
    <property type="entry name" value="OUTER MEMBRANE CATION EFFLUX PROTEIN"/>
    <property type="match status" value="1"/>
</dbReference>
<evidence type="ECO:0000313" key="3">
    <source>
        <dbReference type="EMBL" id="CDO59401.1"/>
    </source>
</evidence>
<dbReference type="Pfam" id="PF02321">
    <property type="entry name" value="OEP"/>
    <property type="match status" value="2"/>
</dbReference>
<dbReference type="KEGG" id="pect:BN1012_Phect1187"/>
<accession>X5MMP3</accession>
<gene>
    <name evidence="3" type="ORF">BN1012_Phect1187</name>
</gene>
<comment type="subcellular location">
    <subcellularLocation>
        <location evidence="2">Cell membrane</location>
        <topology evidence="2">Lipid-anchor</topology>
    </subcellularLocation>
</comment>
<feature type="chain" id="PRO_5001444692" evidence="2">
    <location>
        <begin position="18"/>
        <end position="481"/>
    </location>
</feature>
<dbReference type="InterPro" id="IPR010131">
    <property type="entry name" value="MdtP/NodT-like"/>
</dbReference>
<keyword evidence="2" id="KW-0812">Transmembrane</keyword>
<keyword evidence="2" id="KW-0449">Lipoprotein</keyword>
<sequence length="481" mass="50353">MGTCSKLACGVASAALAACSFSPDVPKSTVATAPIAQSEFVTAAIAPVSPDAPDTTWWRLYDDPELDGYITKALSENNSLKAAFANLDRVLAALGESRSAYLPSTDINAGATYERDAAQQATQKAKTEDISYTSGFSLSYEIDLFGRVRNSVAAARADAQAAESALHTSRITIAAETARAYADICSANQQIAVTENTLNLQTRTVDLTRQLTEGGQGTKLDIVRAQVNVENTKASLPQLKADRENARFRLATLVGQPPAAMVDAATDCTRAPIVAATIPVGDGAGLIARRPDVREAENALKAAAARVGVATAELYPQISLGGSIDTTALQIASLKEDGAVSFSFGPLISWTFPNIWAGRARIAAAEAGMAQALAEFDQAVLVALEETETALQNYAAELERQAALTLARDAAAQSARMAQSRYELGADDFITVLDAERTLADADITLAQSQANTTQFQIGLFRALGGGWGNGPAGMAKSAGL</sequence>
<dbReference type="NCBIfam" id="TIGR01845">
    <property type="entry name" value="outer_NodT"/>
    <property type="match status" value="1"/>
</dbReference>
<dbReference type="AlphaFoldDB" id="X5MMP3"/>
<organism evidence="3 4">
    <name type="scientific">Candidatus Phaeomarinibacter ectocarpi</name>
    <dbReference type="NCBI Taxonomy" id="1458461"/>
    <lineage>
        <taxon>Bacteria</taxon>
        <taxon>Pseudomonadati</taxon>
        <taxon>Pseudomonadota</taxon>
        <taxon>Alphaproteobacteria</taxon>
        <taxon>Hyphomicrobiales</taxon>
        <taxon>Parvibaculaceae</taxon>
        <taxon>Candidatus Phaeomarinibacter</taxon>
    </lineage>
</organism>
<dbReference type="RefSeq" id="WP_043950066.1">
    <property type="nucleotide sequence ID" value="NZ_HG966617.1"/>
</dbReference>
<keyword evidence="2" id="KW-0564">Palmitate</keyword>
<dbReference type="STRING" id="1458461.BN1012_Phect1187"/>
<keyword evidence="2" id="KW-0732">Signal</keyword>
<dbReference type="OrthoDB" id="7181739at2"/>
<dbReference type="PROSITE" id="PS51257">
    <property type="entry name" value="PROKAR_LIPOPROTEIN"/>
    <property type="match status" value="1"/>
</dbReference>
<dbReference type="Gene3D" id="2.20.200.10">
    <property type="entry name" value="Outer membrane efflux proteins (OEP)"/>
    <property type="match status" value="1"/>
</dbReference>
<evidence type="ECO:0000313" key="4">
    <source>
        <dbReference type="Proteomes" id="UP000032160"/>
    </source>
</evidence>
<dbReference type="SUPFAM" id="SSF56954">
    <property type="entry name" value="Outer membrane efflux proteins (OEP)"/>
    <property type="match status" value="1"/>
</dbReference>
<comment type="similarity">
    <text evidence="1 2">Belongs to the outer membrane factor (OMF) (TC 1.B.17) family.</text>
</comment>
<proteinExistence type="inferred from homology"/>
<keyword evidence="4" id="KW-1185">Reference proteome</keyword>
<dbReference type="Gene3D" id="1.20.1600.10">
    <property type="entry name" value="Outer membrane efflux proteins (OEP)"/>
    <property type="match status" value="1"/>
</dbReference>
<dbReference type="GO" id="GO:0015562">
    <property type="term" value="F:efflux transmembrane transporter activity"/>
    <property type="evidence" value="ECO:0007669"/>
    <property type="project" value="InterPro"/>
</dbReference>
<dbReference type="PATRIC" id="fig|1458461.3.peg.1186"/>
<dbReference type="PANTHER" id="PTHR30203:SF21">
    <property type="entry name" value="OUTER MEMBRANE COMPONENT OF MULTIDRUG EFFLUX PUMP-RELATED"/>
    <property type="match status" value="1"/>
</dbReference>
<evidence type="ECO:0000256" key="2">
    <source>
        <dbReference type="RuleBase" id="RU362097"/>
    </source>
</evidence>
<name>X5MMP3_9HYPH</name>
<dbReference type="Proteomes" id="UP000032160">
    <property type="component" value="Chromosome I"/>
</dbReference>
<dbReference type="EMBL" id="HG966617">
    <property type="protein sequence ID" value="CDO59401.1"/>
    <property type="molecule type" value="Genomic_DNA"/>
</dbReference>
<keyword evidence="2" id="KW-0472">Membrane</keyword>
<dbReference type="HOGENOM" id="CLU_012817_13_0_5"/>
<feature type="signal peptide" evidence="2">
    <location>
        <begin position="1"/>
        <end position="17"/>
    </location>
</feature>
<reference evidence="3 4" key="1">
    <citation type="journal article" date="2014" name="Front. Genet.">
        <title>Genome and metabolic network of "Candidatus Phaeomarinobacter ectocarpi" Ec32, a new candidate genus of Alphaproteobacteria frequently associated with brown algae.</title>
        <authorList>
            <person name="Dittami S.M."/>
            <person name="Barbeyron T."/>
            <person name="Boyen C."/>
            <person name="Cambefort J."/>
            <person name="Collet G."/>
            <person name="Delage L."/>
            <person name="Gobet A."/>
            <person name="Groisillier A."/>
            <person name="Leblanc C."/>
            <person name="Michel G."/>
            <person name="Scornet D."/>
            <person name="Siegel A."/>
            <person name="Tapia J.E."/>
            <person name="Tonon T."/>
        </authorList>
    </citation>
    <scope>NUCLEOTIDE SEQUENCE [LARGE SCALE GENOMIC DNA]</scope>
    <source>
        <strain evidence="3 4">Ec32</strain>
    </source>
</reference>
<dbReference type="InterPro" id="IPR003423">
    <property type="entry name" value="OMP_efflux"/>
</dbReference>
<keyword evidence="2" id="KW-1134">Transmembrane beta strand</keyword>
<dbReference type="GO" id="GO:0005886">
    <property type="term" value="C:plasma membrane"/>
    <property type="evidence" value="ECO:0007669"/>
    <property type="project" value="UniProtKB-SubCell"/>
</dbReference>